<dbReference type="EMBL" id="GL871022">
    <property type="protein sequence ID" value="EGC36575.1"/>
    <property type="molecule type" value="Genomic_DNA"/>
</dbReference>
<evidence type="ECO:0000256" key="1">
    <source>
        <dbReference type="ARBA" id="ARBA00004370"/>
    </source>
</evidence>
<feature type="compositionally biased region" description="Polar residues" evidence="7">
    <location>
        <begin position="1346"/>
        <end position="1363"/>
    </location>
</feature>
<feature type="region of interest" description="Disordered" evidence="7">
    <location>
        <begin position="1765"/>
        <end position="1839"/>
    </location>
</feature>
<dbReference type="InterPro" id="IPR035999">
    <property type="entry name" value="Sec7_dom_sf"/>
</dbReference>
<evidence type="ECO:0000256" key="6">
    <source>
        <dbReference type="ARBA" id="ARBA00023136"/>
    </source>
</evidence>
<proteinExistence type="predicted"/>
<dbReference type="InterPro" id="IPR023394">
    <property type="entry name" value="Sec7_C_sf"/>
</dbReference>
<dbReference type="InParanoid" id="F0ZHI8"/>
<feature type="compositionally biased region" description="Low complexity" evidence="7">
    <location>
        <begin position="1329"/>
        <end position="1345"/>
    </location>
</feature>
<keyword evidence="5" id="KW-0653">Protein transport</keyword>
<feature type="domain" description="SEC7" evidence="8">
    <location>
        <begin position="486"/>
        <end position="665"/>
    </location>
</feature>
<evidence type="ECO:0000256" key="4">
    <source>
        <dbReference type="ARBA" id="ARBA00022490"/>
    </source>
</evidence>
<gene>
    <name evidence="9" type="ORF">DICPUDRAFT_47060</name>
</gene>
<accession>F0ZHI8</accession>
<keyword evidence="4" id="KW-0963">Cytoplasm</keyword>
<dbReference type="InterPro" id="IPR032691">
    <property type="entry name" value="Mon2/Sec7/BIG1-like_HUS"/>
</dbReference>
<dbReference type="GO" id="GO:0016020">
    <property type="term" value="C:membrane"/>
    <property type="evidence" value="ECO:0007669"/>
    <property type="project" value="UniProtKB-SubCell"/>
</dbReference>
<dbReference type="VEuPathDB" id="AmoebaDB:DICPUDRAFT_47060"/>
<evidence type="ECO:0000256" key="7">
    <source>
        <dbReference type="SAM" id="MobiDB-lite"/>
    </source>
</evidence>
<feature type="compositionally biased region" description="Low complexity" evidence="7">
    <location>
        <begin position="1770"/>
        <end position="1792"/>
    </location>
</feature>
<dbReference type="RefSeq" id="XP_003286879.1">
    <property type="nucleotide sequence ID" value="XM_003286831.1"/>
</dbReference>
<keyword evidence="6" id="KW-0472">Membrane</keyword>
<dbReference type="InterPro" id="IPR016024">
    <property type="entry name" value="ARM-type_fold"/>
</dbReference>
<reference evidence="10" key="1">
    <citation type="journal article" date="2011" name="Genome Biol.">
        <title>Comparative genomics of the social amoebae Dictyostelium discoideum and Dictyostelium purpureum.</title>
        <authorList>
            <consortium name="US DOE Joint Genome Institute (JGI-PGF)"/>
            <person name="Sucgang R."/>
            <person name="Kuo A."/>
            <person name="Tian X."/>
            <person name="Salerno W."/>
            <person name="Parikh A."/>
            <person name="Feasley C.L."/>
            <person name="Dalin E."/>
            <person name="Tu H."/>
            <person name="Huang E."/>
            <person name="Barry K."/>
            <person name="Lindquist E."/>
            <person name="Shapiro H."/>
            <person name="Bruce D."/>
            <person name="Schmutz J."/>
            <person name="Salamov A."/>
            <person name="Fey P."/>
            <person name="Gaudet P."/>
            <person name="Anjard C."/>
            <person name="Babu M.M."/>
            <person name="Basu S."/>
            <person name="Bushmanova Y."/>
            <person name="van der Wel H."/>
            <person name="Katoh-Kurasawa M."/>
            <person name="Dinh C."/>
            <person name="Coutinho P.M."/>
            <person name="Saito T."/>
            <person name="Elias M."/>
            <person name="Schaap P."/>
            <person name="Kay R.R."/>
            <person name="Henrissat B."/>
            <person name="Eichinger L."/>
            <person name="Rivero F."/>
            <person name="Putnam N.H."/>
            <person name="West C.M."/>
            <person name="Loomis W.F."/>
            <person name="Chisholm R.L."/>
            <person name="Shaulsky G."/>
            <person name="Strassmann J.E."/>
            <person name="Queller D.C."/>
            <person name="Kuspa A."/>
            <person name="Grigoriev I.V."/>
        </authorList>
    </citation>
    <scope>NUCLEOTIDE SEQUENCE [LARGE SCALE GENOMIC DNA]</scope>
    <source>
        <strain evidence="10">QSDP1</strain>
    </source>
</reference>
<evidence type="ECO:0000259" key="8">
    <source>
        <dbReference type="PROSITE" id="PS50190"/>
    </source>
</evidence>
<dbReference type="PANTHER" id="PTHR10663">
    <property type="entry name" value="GUANYL-NUCLEOTIDE EXCHANGE FACTOR"/>
    <property type="match status" value="1"/>
</dbReference>
<dbReference type="OrthoDB" id="18431at2759"/>
<evidence type="ECO:0000313" key="9">
    <source>
        <dbReference type="EMBL" id="EGC36575.1"/>
    </source>
</evidence>
<feature type="compositionally biased region" description="Low complexity" evidence="7">
    <location>
        <begin position="466"/>
        <end position="475"/>
    </location>
</feature>
<dbReference type="PROSITE" id="PS50190">
    <property type="entry name" value="SEC7"/>
    <property type="match status" value="1"/>
</dbReference>
<name>F0ZHI8_DICPU</name>
<dbReference type="GO" id="GO:0032012">
    <property type="term" value="P:regulation of ARF protein signal transduction"/>
    <property type="evidence" value="ECO:0007669"/>
    <property type="project" value="InterPro"/>
</dbReference>
<dbReference type="eggNOG" id="KOG0929">
    <property type="taxonomic scope" value="Eukaryota"/>
</dbReference>
<dbReference type="GO" id="GO:0005737">
    <property type="term" value="C:cytoplasm"/>
    <property type="evidence" value="ECO:0007669"/>
    <property type="project" value="UniProtKB-SubCell"/>
</dbReference>
<evidence type="ECO:0000256" key="2">
    <source>
        <dbReference type="ARBA" id="ARBA00004496"/>
    </source>
</evidence>
<dbReference type="PANTHER" id="PTHR10663:SF399">
    <property type="entry name" value="ARF GUANYL-NUCLEOTIDE EXCHANGE FACTOR-RELATED"/>
    <property type="match status" value="1"/>
</dbReference>
<dbReference type="InterPro" id="IPR000904">
    <property type="entry name" value="Sec7_dom"/>
</dbReference>
<dbReference type="FunFam" id="1.10.220.20:FF:000010">
    <property type="entry name" value="ArfGEF"/>
    <property type="match status" value="1"/>
</dbReference>
<dbReference type="OMA" id="DLYITFF"/>
<feature type="region of interest" description="Disordered" evidence="7">
    <location>
        <begin position="1329"/>
        <end position="1363"/>
    </location>
</feature>
<dbReference type="Pfam" id="PF16213">
    <property type="entry name" value="DCB"/>
    <property type="match status" value="1"/>
</dbReference>
<dbReference type="Pfam" id="PF12783">
    <property type="entry name" value="Sec7-like_HUS"/>
    <property type="match status" value="1"/>
</dbReference>
<dbReference type="STRING" id="5786.F0ZHI8"/>
<keyword evidence="3" id="KW-0813">Transport</keyword>
<feature type="region of interest" description="Disordered" evidence="7">
    <location>
        <begin position="448"/>
        <end position="481"/>
    </location>
</feature>
<feature type="region of interest" description="Disordered" evidence="7">
    <location>
        <begin position="1522"/>
        <end position="1555"/>
    </location>
</feature>
<keyword evidence="10" id="KW-1185">Reference proteome</keyword>
<dbReference type="Pfam" id="PF09324">
    <property type="entry name" value="Sec7-like_HDS"/>
    <property type="match status" value="1"/>
</dbReference>
<evidence type="ECO:0000313" key="10">
    <source>
        <dbReference type="Proteomes" id="UP000001064"/>
    </source>
</evidence>
<dbReference type="Gene3D" id="1.10.220.20">
    <property type="match status" value="1"/>
</dbReference>
<sequence length="1839" mass="210556">MDDSIALMFNNTLQKIFSTSSRKNTHLRDCCKVAQDTIRDSPLFSKSDTKHDIKEYELLANKLYLPMKLACETKEPKIMTIALDCLDKMMSYGMVKPQVVDETSSEKKKLVESMVELIGSYFSFQDENVQLQIIKALLTSVITPTCDVHDTCLMNAIKTSYNIYLVSTNKINSTAAKSALFQMVDSVLQKFEIVSQQKLNPSNSNNIAISNEEINLSYQSNLSDVILLFRAFCKLSTKDIPDGLHADSHEMKSKMLSLELLSRILENPLPSLKLSEKFIQSSIKRYLSNSLLTNGTNQHLPVFKLTLTLFLSLIIHFKEYLKEEIGLFFSKILLNVLSSPSCSAKQKWLILPVLYEICKNPQTIVDIFVNYDCDPERKDIFEKMVYELSRVAQGTITGDQRTSSLDDMKFKTLGLECIVTIMKSLVDWSKELYENSNVTKINKKLTSKEDLSSGSSGESTPRKKLSSSTSSSSSLNDKDLSSMSPLEQGIYKFNQSSKRGVEFLIKQNIIKESPEDIAQFFKSNISNLDPKKVGEYLVQQNSFNFSVLFKYVELFDFKDMNIDESLRNLLFGFLLHGENQCIDKIIEKFAEKYFNDNSKSSIFSNAESVYLLSYSIILLSTDLHNPSITSKMTKSDWIKMNSKSNNKQDFEESFLIGIYDRVLKEPFKIINDDLALDSQERLLRFNRENDYIAKQCQELIKAKLSKKSIFYKARNIEHVRPMFLLSWCYVLSTLSVVLDDTKDKKVIQLCLEGFSYAIRVSCIFYMNVERSSFITSLSKFSLLDSIKEPSLKNIECVKTLLSIGISEGNYLQDSWQPILKSICILERFQLFNSIKNQDNNFINNNDESLVQSPHQLSSPQVHQSPIIINHPDGESPQSNLSHPQTPNMVLSPTMIQYNNIEIAIKKLIEENQLSFDSSQIERIFTNTSNLSDDSIVTFFRCLCEVSEDEINHYSRNYSLIKLVEVIEYNFKRIRLVFYNIWEIVVQHFTKVGCNSNIEIAQHSIDSLRQLANKYLEKQELSHYNFQNEFLKPFQDIMKNNPSNTIKELVIRCVVQLSILKAKNIKSGWKTIINVLQSGSKVQNENIVTLSYQGLEQIINKNFDLVEDNFFIDIIQCLSSFSSPSVHYANISIKALESLNVLSQKVAPDDSPFDNINDINRLLIPILEGTAQSISHENENVRKLSCALLFDLFNIKGKQFDDDIWQKIINQIISPIFSNIDLTNKSNTEMSTQWLKTTFPILLNYLIEFFIKFNKELRQYLDTVLNLLEPFICCSNELSCQIAIDFYALFISKCSNYFTNEFWCTSIIDSINRVINKLLVSKLVHPSNNNNNNINGNDNSNTSITSPSVSAITPETPKKSNNSTAAFSRTLSSLKPFIITEYESSSIGKEMRDNLIKFEKTEPFLSIHNWNTAIKFLQKITEVCSELQSKTPCKFSVLLVKNWDIVFVLSQRINSEMIFINHFGEANSQNYECSALSLLLALLFDMYSSEPINEDNIKKSKEAEDILSRLSLGILKENSLSTLNNNNSNNQNNNNNNSITSPTTSTTSSSSTSSNTTRIFNNNNIRVIKIICQILQGFTNFNEEQFKKHQPSFFMYFIDLSLHDNVEIRQNLADLIKRCEKDLPQVILQSSAPTPLVLHPAPTIGQKNIPSNRYSANYQQQEQQEIAAQIHSDDQVIIDENNLENKSIVEKLIEKDEEVVEEKEINQEIDQLKQELKDDIKDEIVEEIKEIKEEINEIKEEIEEEIKEIEEIEEKLNETNEELNFKKSNDNLDVNNNNNNSNNSTNINQISDDFTSIGGSNETFTDDGFININDANTEENDQMDVDIEIENNNKENEDVL</sequence>
<organism evidence="9 10">
    <name type="scientific">Dictyostelium purpureum</name>
    <name type="common">Slime mold</name>
    <dbReference type="NCBI Taxonomy" id="5786"/>
    <lineage>
        <taxon>Eukaryota</taxon>
        <taxon>Amoebozoa</taxon>
        <taxon>Evosea</taxon>
        <taxon>Eumycetozoa</taxon>
        <taxon>Dictyostelia</taxon>
        <taxon>Dictyosteliales</taxon>
        <taxon>Dictyosteliaceae</taxon>
        <taxon>Dictyostelium</taxon>
    </lineage>
</organism>
<dbReference type="InterPro" id="IPR032629">
    <property type="entry name" value="DCB_dom"/>
</dbReference>
<dbReference type="GO" id="GO:0015031">
    <property type="term" value="P:protein transport"/>
    <property type="evidence" value="ECO:0007669"/>
    <property type="project" value="UniProtKB-KW"/>
</dbReference>
<dbReference type="Pfam" id="PF01369">
    <property type="entry name" value="Sec7"/>
    <property type="match status" value="1"/>
</dbReference>
<dbReference type="GeneID" id="10500313"/>
<dbReference type="InterPro" id="IPR046455">
    <property type="entry name" value="Sec7/BIG1-like_C"/>
</dbReference>
<dbReference type="InterPro" id="IPR015403">
    <property type="entry name" value="Mon2/Sec7/BIG1-like_HDS"/>
</dbReference>
<dbReference type="Proteomes" id="UP000001064">
    <property type="component" value="Unassembled WGS sequence"/>
</dbReference>
<dbReference type="SUPFAM" id="SSF48425">
    <property type="entry name" value="Sec7 domain"/>
    <property type="match status" value="1"/>
</dbReference>
<dbReference type="GO" id="GO:0005085">
    <property type="term" value="F:guanyl-nucleotide exchange factor activity"/>
    <property type="evidence" value="ECO:0000318"/>
    <property type="project" value="GO_Central"/>
</dbReference>
<feature type="compositionally biased region" description="Basic and acidic residues" evidence="7">
    <location>
        <begin position="1830"/>
        <end position="1839"/>
    </location>
</feature>
<protein>
    <recommendedName>
        <fullName evidence="8">SEC7 domain-containing protein</fullName>
    </recommendedName>
</protein>
<comment type="subcellular location">
    <subcellularLocation>
        <location evidence="2">Cytoplasm</location>
    </subcellularLocation>
    <subcellularLocation>
        <location evidence="1">Membrane</location>
    </subcellularLocation>
</comment>
<dbReference type="SUPFAM" id="SSF48371">
    <property type="entry name" value="ARM repeat"/>
    <property type="match status" value="1"/>
</dbReference>
<dbReference type="SMART" id="SM00222">
    <property type="entry name" value="Sec7"/>
    <property type="match status" value="1"/>
</dbReference>
<evidence type="ECO:0000256" key="5">
    <source>
        <dbReference type="ARBA" id="ARBA00022927"/>
    </source>
</evidence>
<dbReference type="CDD" id="cd00171">
    <property type="entry name" value="Sec7"/>
    <property type="match status" value="1"/>
</dbReference>
<dbReference type="Pfam" id="PF20252">
    <property type="entry name" value="BIG2_C"/>
    <property type="match status" value="1"/>
</dbReference>
<dbReference type="FunCoup" id="F0ZHI8">
    <property type="interactions" value="885"/>
</dbReference>
<dbReference type="Gene3D" id="1.10.1000.11">
    <property type="entry name" value="Arf Nucleotide-binding Site Opener,domain 2"/>
    <property type="match status" value="1"/>
</dbReference>
<feature type="compositionally biased region" description="Acidic residues" evidence="7">
    <location>
        <begin position="1815"/>
        <end position="1828"/>
    </location>
</feature>
<evidence type="ECO:0000256" key="3">
    <source>
        <dbReference type="ARBA" id="ARBA00022448"/>
    </source>
</evidence>
<dbReference type="KEGG" id="dpp:DICPUDRAFT_47060"/>